<gene>
    <name evidence="1" type="ORF">GCM10011386_12750</name>
</gene>
<evidence type="ECO:0008006" key="3">
    <source>
        <dbReference type="Google" id="ProtNLM"/>
    </source>
</evidence>
<name>A0ABQ1LHA2_9SPHI</name>
<keyword evidence="2" id="KW-1185">Reference proteome</keyword>
<accession>A0ABQ1LHA2</accession>
<dbReference type="Proteomes" id="UP000597338">
    <property type="component" value="Unassembled WGS sequence"/>
</dbReference>
<dbReference type="EMBL" id="BMIK01000003">
    <property type="protein sequence ID" value="GGC22263.1"/>
    <property type="molecule type" value="Genomic_DNA"/>
</dbReference>
<sequence>MEITESHIKELRQFVYGLATTPFHPLAPHHLHRLNEWIANGKQALMHTIAHLAASPVHEGRADEQLVACLLAVVNLANRTYHTMQNQQAGHPQQQQLLALVLSGMHELIDYAEFECGGQFPKAIPIPTSLFLSRKNNIQRRSDAALRALAGKDVSPGLLDVLTRYLSEFPLRTGMTFAQEAYHRKLCNSICSWLTDNTDESDESILHRLLCYFNFNRMDYFDHLRQQFQQLVLSPESYEVRLTALREASIFRKTLLHGVKWAYDPGRPETVYQHANTLLENVIEQVENEQRTIAKPTTDYLQFTFDQGAWSVLLDILMEKKHFGEKTSRRKVAYFLAGHFRTEQNMPLNPEVLRRSDYPHSSKDIAALAAFAEECLDWLKANHPHLF</sequence>
<evidence type="ECO:0000313" key="1">
    <source>
        <dbReference type="EMBL" id="GGC22263.1"/>
    </source>
</evidence>
<protein>
    <recommendedName>
        <fullName evidence="3">Apea-like HEPN domain-containing protein</fullName>
    </recommendedName>
</protein>
<proteinExistence type="predicted"/>
<reference evidence="2" key="1">
    <citation type="journal article" date="2019" name="Int. J. Syst. Evol. Microbiol.">
        <title>The Global Catalogue of Microorganisms (GCM) 10K type strain sequencing project: providing services to taxonomists for standard genome sequencing and annotation.</title>
        <authorList>
            <consortium name="The Broad Institute Genomics Platform"/>
            <consortium name="The Broad Institute Genome Sequencing Center for Infectious Disease"/>
            <person name="Wu L."/>
            <person name="Ma J."/>
        </authorList>
    </citation>
    <scope>NUCLEOTIDE SEQUENCE [LARGE SCALE GENOMIC DNA]</scope>
    <source>
        <strain evidence="2">CGMCC 1.15342</strain>
    </source>
</reference>
<organism evidence="1 2">
    <name type="scientific">Parapedobacter defluvii</name>
    <dbReference type="NCBI Taxonomy" id="2045106"/>
    <lineage>
        <taxon>Bacteria</taxon>
        <taxon>Pseudomonadati</taxon>
        <taxon>Bacteroidota</taxon>
        <taxon>Sphingobacteriia</taxon>
        <taxon>Sphingobacteriales</taxon>
        <taxon>Sphingobacteriaceae</taxon>
        <taxon>Parapedobacter</taxon>
    </lineage>
</organism>
<comment type="caution">
    <text evidence="1">The sequence shown here is derived from an EMBL/GenBank/DDBJ whole genome shotgun (WGS) entry which is preliminary data.</text>
</comment>
<evidence type="ECO:0000313" key="2">
    <source>
        <dbReference type="Proteomes" id="UP000597338"/>
    </source>
</evidence>
<dbReference type="RefSeq" id="WP_188748708.1">
    <property type="nucleotide sequence ID" value="NZ_BMIK01000003.1"/>
</dbReference>